<evidence type="ECO:0000259" key="5">
    <source>
        <dbReference type="SMART" id="SM00382"/>
    </source>
</evidence>
<evidence type="ECO:0000313" key="7">
    <source>
        <dbReference type="EMBL" id="SOV20324.1"/>
    </source>
</evidence>
<name>A0ABY1UW39_9APIC</name>
<keyword evidence="4" id="KW-0812">Transmembrane</keyword>
<dbReference type="PANTHER" id="PTHR23077:SF171">
    <property type="entry name" value="NUCLEAR VALOSIN-CONTAINING PROTEIN-LIKE"/>
    <property type="match status" value="1"/>
</dbReference>
<accession>A0ABY1UW39</accession>
<keyword evidence="4" id="KW-1133">Transmembrane helix</keyword>
<dbReference type="InterPro" id="IPR027417">
    <property type="entry name" value="P-loop_NTPase"/>
</dbReference>
<feature type="compositionally biased region" description="Low complexity" evidence="3">
    <location>
        <begin position="247"/>
        <end position="256"/>
    </location>
</feature>
<dbReference type="SUPFAM" id="SSF54585">
    <property type="entry name" value="Cdc48 domain 2-like"/>
    <property type="match status" value="1"/>
</dbReference>
<dbReference type="SMART" id="SM00382">
    <property type="entry name" value="AAA"/>
    <property type="match status" value="1"/>
</dbReference>
<dbReference type="Gene3D" id="3.10.330.10">
    <property type="match status" value="1"/>
</dbReference>
<dbReference type="SUPFAM" id="SSF52540">
    <property type="entry name" value="P-loop containing nucleoside triphosphate hydrolases"/>
    <property type="match status" value="1"/>
</dbReference>
<dbReference type="EMBL" id="FMKD01000040">
    <property type="protein sequence ID" value="SOV20324.1"/>
    <property type="molecule type" value="Genomic_DNA"/>
</dbReference>
<feature type="domain" description="AAA+ ATPase" evidence="5">
    <location>
        <begin position="547"/>
        <end position="683"/>
    </location>
</feature>
<feature type="compositionally biased region" description="Low complexity" evidence="3">
    <location>
        <begin position="272"/>
        <end position="302"/>
    </location>
</feature>
<feature type="domain" description="CDC48 N-terminal subdomain" evidence="6">
    <location>
        <begin position="328"/>
        <end position="412"/>
    </location>
</feature>
<dbReference type="PROSITE" id="PS00674">
    <property type="entry name" value="AAA"/>
    <property type="match status" value="1"/>
</dbReference>
<evidence type="ECO:0000313" key="8">
    <source>
        <dbReference type="Proteomes" id="UP000831156"/>
    </source>
</evidence>
<dbReference type="Gene3D" id="2.40.40.20">
    <property type="match status" value="1"/>
</dbReference>
<evidence type="ECO:0000256" key="1">
    <source>
        <dbReference type="ARBA" id="ARBA00022741"/>
    </source>
</evidence>
<dbReference type="SUPFAM" id="SSF50692">
    <property type="entry name" value="ADC-like"/>
    <property type="match status" value="1"/>
</dbReference>
<dbReference type="Gene3D" id="3.40.50.300">
    <property type="entry name" value="P-loop containing nucleotide triphosphate hydrolases"/>
    <property type="match status" value="1"/>
</dbReference>
<feature type="region of interest" description="Disordered" evidence="3">
    <location>
        <begin position="681"/>
        <end position="720"/>
    </location>
</feature>
<proteinExistence type="predicted"/>
<dbReference type="PANTHER" id="PTHR23077">
    <property type="entry name" value="AAA-FAMILY ATPASE"/>
    <property type="match status" value="1"/>
</dbReference>
<keyword evidence="8" id="KW-1185">Reference proteome</keyword>
<evidence type="ECO:0000256" key="3">
    <source>
        <dbReference type="SAM" id="MobiDB-lite"/>
    </source>
</evidence>
<evidence type="ECO:0000256" key="2">
    <source>
        <dbReference type="ARBA" id="ARBA00022840"/>
    </source>
</evidence>
<dbReference type="InterPro" id="IPR050168">
    <property type="entry name" value="AAA_ATPase_domain"/>
</dbReference>
<dbReference type="InterPro" id="IPR003338">
    <property type="entry name" value="CDC4_N-term_subdom"/>
</dbReference>
<feature type="compositionally biased region" description="Basic and acidic residues" evidence="3">
    <location>
        <begin position="769"/>
        <end position="787"/>
    </location>
</feature>
<comment type="caution">
    <text evidence="7">The sequence shown here is derived from an EMBL/GenBank/DDBJ whole genome shotgun (WGS) entry which is preliminary data.</text>
</comment>
<dbReference type="InterPro" id="IPR003959">
    <property type="entry name" value="ATPase_AAA_core"/>
</dbReference>
<evidence type="ECO:0000259" key="6">
    <source>
        <dbReference type="SMART" id="SM01073"/>
    </source>
</evidence>
<dbReference type="Pfam" id="PF00004">
    <property type="entry name" value="AAA"/>
    <property type="match status" value="1"/>
</dbReference>
<dbReference type="InterPro" id="IPR009010">
    <property type="entry name" value="Asp_de-COase-like_dom_sf"/>
</dbReference>
<feature type="region of interest" description="Disordered" evidence="3">
    <location>
        <begin position="247"/>
        <end position="305"/>
    </location>
</feature>
<keyword evidence="2" id="KW-0067">ATP-binding</keyword>
<keyword evidence="4" id="KW-0472">Membrane</keyword>
<gene>
    <name evidence="7" type="ORF">PGABG01_0015600</name>
</gene>
<dbReference type="InterPro" id="IPR003960">
    <property type="entry name" value="ATPase_AAA_CS"/>
</dbReference>
<dbReference type="InterPro" id="IPR003593">
    <property type="entry name" value="AAA+_ATPase"/>
</dbReference>
<feature type="transmembrane region" description="Helical" evidence="4">
    <location>
        <begin position="12"/>
        <end position="30"/>
    </location>
</feature>
<dbReference type="SMART" id="SM01073">
    <property type="entry name" value="CDC48_N"/>
    <property type="match status" value="1"/>
</dbReference>
<keyword evidence="1" id="KW-0547">Nucleotide-binding</keyword>
<reference evidence="7" key="1">
    <citation type="submission" date="2016-09" db="EMBL/GenBank/DDBJ databases">
        <authorList>
            <consortium name="Pathogen Informatics"/>
            <person name="Sun Q."/>
            <person name="Inoue M."/>
        </authorList>
    </citation>
    <scope>NUCLEOTIDE SEQUENCE</scope>
</reference>
<dbReference type="InterPro" id="IPR029067">
    <property type="entry name" value="CDC48_domain_2-like_sf"/>
</dbReference>
<evidence type="ECO:0000256" key="4">
    <source>
        <dbReference type="SAM" id="Phobius"/>
    </source>
</evidence>
<dbReference type="Proteomes" id="UP000831156">
    <property type="component" value="Unassembled WGS sequence"/>
</dbReference>
<dbReference type="CDD" id="cd19519">
    <property type="entry name" value="RecA-like_CDC48_r1-like"/>
    <property type="match status" value="1"/>
</dbReference>
<feature type="compositionally biased region" description="Low complexity" evidence="3">
    <location>
        <begin position="742"/>
        <end position="753"/>
    </location>
</feature>
<protein>
    <submittedName>
        <fullName evidence="7">AAA family ATPase, CDC48 subfamily, putative</fullName>
    </submittedName>
</protein>
<feature type="region of interest" description="Disordered" evidence="3">
    <location>
        <begin position="738"/>
        <end position="787"/>
    </location>
</feature>
<sequence length="787" mass="91376">MHYPLFSFTEYLSCYIILYFFVLLPNYSYAININNYHNNNNLWNINNKWKNQQTNHFTNNRIGHFLWGSKIRKNPLASISTSITTKKVENQKKKTNKNDSYNNVNDIYDENNNTAHFVQINYKNDQSNDALSPYKDNNEMTIEKSNNLTSEEGKKEVHNTSQKILEKVDYFKETEKKTNTYNNINKNKSKSIATHDNKNHTNYINKVENKQSNDKIKNLNNKYVKKFKSHILQNDILGTISNMFWSGKKNNSANAKKGMKNVPMDEKRYYPNDHNSNNNNNDDNNNNNNNNNGGKNNSYYNDKTQKGVNDKETNFLLKALDSGKFPTYCLVENIDENLDNFDIYMSKEKMDELNINDGATVLLKGKKKREMLGIARLDRSLKKHYVVISFAMKKNLRLMHNDIIKIHPFMNAKKIRNVILSPFSDTIPNLSREELEKAVINPYLKNSYKPLRVNSNIYIYYKNNKIEFKVLKIISEESENEEFGCIGEHSQLTLAEEYLKREDYEENNDDITYEDLGGMKKQLNKIRELIELPLKYPEIFMSIGISAPKGVLMHGIPGTGKTSIAKAIANESNAYCYIINGPEIMSKHIGESEQKLRKIFKKASEKTPCIIFIDEIDSIANKRSKSNNELEKRVVSQLLTLMDGLKKNNNVLVLAATNRPNSIDPALRRFGRFDREIEIPVPDEQNKRRRSVKTKSYLSNESPTRKQPRRSCKEHTSLNENANKKFYQIIDKPILKKKKKTTTSMKNKNTNLKEVQSPSGKRKIKSVGSRRESLSRPISKKDNLKRE</sequence>
<organism evidence="7 8">
    <name type="scientific">Plasmodium gaboni</name>
    <dbReference type="NCBI Taxonomy" id="647221"/>
    <lineage>
        <taxon>Eukaryota</taxon>
        <taxon>Sar</taxon>
        <taxon>Alveolata</taxon>
        <taxon>Apicomplexa</taxon>
        <taxon>Aconoidasida</taxon>
        <taxon>Haemosporida</taxon>
        <taxon>Plasmodiidae</taxon>
        <taxon>Plasmodium</taxon>
        <taxon>Plasmodium (Laverania)</taxon>
    </lineage>
</organism>